<keyword evidence="4" id="KW-1185">Reference proteome</keyword>
<feature type="domain" description="GST C-terminal" evidence="2">
    <location>
        <begin position="86"/>
        <end position="218"/>
    </location>
</feature>
<dbReference type="PROSITE" id="PS50405">
    <property type="entry name" value="GST_CTER"/>
    <property type="match status" value="1"/>
</dbReference>
<feature type="domain" description="GST N-terminal" evidence="1">
    <location>
        <begin position="3"/>
        <end position="81"/>
    </location>
</feature>
<dbReference type="SFLD" id="SFLDG00358">
    <property type="entry name" value="Main_(cytGST)"/>
    <property type="match status" value="1"/>
</dbReference>
<dbReference type="Pfam" id="PF13410">
    <property type="entry name" value="GST_C_2"/>
    <property type="match status" value="1"/>
</dbReference>
<dbReference type="SUPFAM" id="SSF47616">
    <property type="entry name" value="GST C-terminal domain-like"/>
    <property type="match status" value="1"/>
</dbReference>
<accession>A0ABQ6BK10</accession>
<name>A0ABQ6BK10_9CAUL</name>
<dbReference type="PANTHER" id="PTHR42673:SF21">
    <property type="entry name" value="GLUTATHIONE S-TRANSFERASE YFCF"/>
    <property type="match status" value="1"/>
</dbReference>
<dbReference type="Pfam" id="PF13417">
    <property type="entry name" value="GST_N_3"/>
    <property type="match status" value="1"/>
</dbReference>
<evidence type="ECO:0000259" key="2">
    <source>
        <dbReference type="PROSITE" id="PS50405"/>
    </source>
</evidence>
<dbReference type="Gene3D" id="1.20.1050.10">
    <property type="match status" value="1"/>
</dbReference>
<sequence>MAAPVTLIGSPVSPYVRKVLAVCAMKGVEVTLDPMPPMMGNDDFERLSPLRRVPVWMEGDLTLCDSSVIVQYIEETRPGPSLWPADPVLRARARWIEEFADTRLFDVLGWRLFFQIALKPRFFGTEADPEIVEKARDVELPPILDYLESQMPEAGFLFGAVSIADLSLAPAFANAGAVQVNVDPTRWPRLVAWLERIETETPLGPLNKLARTLMRTPLHAHRDRLPEFGLAAASRSWAGDGYRRGPMTPA</sequence>
<dbReference type="InterPro" id="IPR036249">
    <property type="entry name" value="Thioredoxin-like_sf"/>
</dbReference>
<dbReference type="EMBL" id="BSOY01000026">
    <property type="protein sequence ID" value="GLS01430.1"/>
    <property type="molecule type" value="Genomic_DNA"/>
</dbReference>
<gene>
    <name evidence="3" type="ORF">GCM10007859_14440</name>
</gene>
<dbReference type="InterPro" id="IPR040079">
    <property type="entry name" value="Glutathione_S-Trfase"/>
</dbReference>
<dbReference type="InterPro" id="IPR036282">
    <property type="entry name" value="Glutathione-S-Trfase_C_sf"/>
</dbReference>
<dbReference type="SUPFAM" id="SSF52833">
    <property type="entry name" value="Thioredoxin-like"/>
    <property type="match status" value="1"/>
</dbReference>
<dbReference type="Gene3D" id="3.40.30.10">
    <property type="entry name" value="Glutaredoxin"/>
    <property type="match status" value="1"/>
</dbReference>
<dbReference type="Proteomes" id="UP001156921">
    <property type="component" value="Unassembled WGS sequence"/>
</dbReference>
<dbReference type="CDD" id="cd00570">
    <property type="entry name" value="GST_N_family"/>
    <property type="match status" value="1"/>
</dbReference>
<dbReference type="SFLD" id="SFLDS00019">
    <property type="entry name" value="Glutathione_Transferase_(cytos"/>
    <property type="match status" value="1"/>
</dbReference>
<dbReference type="PROSITE" id="PS50404">
    <property type="entry name" value="GST_NTER"/>
    <property type="match status" value="1"/>
</dbReference>
<dbReference type="PANTHER" id="PTHR42673">
    <property type="entry name" value="MALEYLACETOACETATE ISOMERASE"/>
    <property type="match status" value="1"/>
</dbReference>
<dbReference type="InterPro" id="IPR010987">
    <property type="entry name" value="Glutathione-S-Trfase_C-like"/>
</dbReference>
<comment type="caution">
    <text evidence="3">The sequence shown here is derived from an EMBL/GenBank/DDBJ whole genome shotgun (WGS) entry which is preliminary data.</text>
</comment>
<dbReference type="RefSeq" id="WP_284222287.1">
    <property type="nucleotide sequence ID" value="NZ_BSOY01000026.1"/>
</dbReference>
<evidence type="ECO:0000259" key="1">
    <source>
        <dbReference type="PROSITE" id="PS50404"/>
    </source>
</evidence>
<evidence type="ECO:0000313" key="4">
    <source>
        <dbReference type="Proteomes" id="UP001156921"/>
    </source>
</evidence>
<organism evidence="3 4">
    <name type="scientific">Brevundimonas denitrificans</name>
    <dbReference type="NCBI Taxonomy" id="1443434"/>
    <lineage>
        <taxon>Bacteria</taxon>
        <taxon>Pseudomonadati</taxon>
        <taxon>Pseudomonadota</taxon>
        <taxon>Alphaproteobacteria</taxon>
        <taxon>Caulobacterales</taxon>
        <taxon>Caulobacteraceae</taxon>
        <taxon>Brevundimonas</taxon>
    </lineage>
</organism>
<dbReference type="CDD" id="cd00299">
    <property type="entry name" value="GST_C_family"/>
    <property type="match status" value="1"/>
</dbReference>
<proteinExistence type="predicted"/>
<protein>
    <submittedName>
        <fullName evidence="3">Glutathione S-transferase</fullName>
    </submittedName>
</protein>
<dbReference type="InterPro" id="IPR004045">
    <property type="entry name" value="Glutathione_S-Trfase_N"/>
</dbReference>
<reference evidence="4" key="1">
    <citation type="journal article" date="2019" name="Int. J. Syst. Evol. Microbiol.">
        <title>The Global Catalogue of Microorganisms (GCM) 10K type strain sequencing project: providing services to taxonomists for standard genome sequencing and annotation.</title>
        <authorList>
            <consortium name="The Broad Institute Genomics Platform"/>
            <consortium name="The Broad Institute Genome Sequencing Center for Infectious Disease"/>
            <person name="Wu L."/>
            <person name="Ma J."/>
        </authorList>
    </citation>
    <scope>NUCLEOTIDE SEQUENCE [LARGE SCALE GENOMIC DNA]</scope>
    <source>
        <strain evidence="4">NBRC 110107</strain>
    </source>
</reference>
<evidence type="ECO:0000313" key="3">
    <source>
        <dbReference type="EMBL" id="GLS01430.1"/>
    </source>
</evidence>